<dbReference type="InterPro" id="IPR036444">
    <property type="entry name" value="PLipase_A2_dom_sf"/>
</dbReference>
<dbReference type="GO" id="GO:0006644">
    <property type="term" value="P:phospholipid metabolic process"/>
    <property type="evidence" value="ECO:0007669"/>
    <property type="project" value="InterPro"/>
</dbReference>
<dbReference type="PROSITE" id="PS00118">
    <property type="entry name" value="PA2_HIS"/>
    <property type="match status" value="1"/>
</dbReference>
<evidence type="ECO:0000313" key="4">
    <source>
        <dbReference type="Proteomes" id="UP000625711"/>
    </source>
</evidence>
<dbReference type="InterPro" id="IPR010711">
    <property type="entry name" value="PLA2G12"/>
</dbReference>
<dbReference type="Pfam" id="PF06951">
    <property type="entry name" value="PLA2G12"/>
    <property type="match status" value="1"/>
</dbReference>
<keyword evidence="2" id="KW-0964">Secreted</keyword>
<comment type="subcellular location">
    <subcellularLocation>
        <location evidence="1">Secreted</location>
    </subcellularLocation>
</comment>
<dbReference type="PANTHER" id="PTHR12824">
    <property type="entry name" value="GROUP XII SECRETORY PHOSPHOLIPASE A2 FAMILY MEMBER"/>
    <property type="match status" value="1"/>
</dbReference>
<dbReference type="GO" id="GO:0016042">
    <property type="term" value="P:lipid catabolic process"/>
    <property type="evidence" value="ECO:0007669"/>
    <property type="project" value="InterPro"/>
</dbReference>
<gene>
    <name evidence="3" type="ORF">GWI33_005824</name>
</gene>
<dbReference type="GO" id="GO:0050482">
    <property type="term" value="P:arachidonate secretion"/>
    <property type="evidence" value="ECO:0007669"/>
    <property type="project" value="InterPro"/>
</dbReference>
<dbReference type="SUPFAM" id="SSF48619">
    <property type="entry name" value="Phospholipase A2, PLA2"/>
    <property type="match status" value="1"/>
</dbReference>
<evidence type="ECO:0008006" key="5">
    <source>
        <dbReference type="Google" id="ProtNLM"/>
    </source>
</evidence>
<dbReference type="GO" id="GO:0005509">
    <property type="term" value="F:calcium ion binding"/>
    <property type="evidence" value="ECO:0007669"/>
    <property type="project" value="InterPro"/>
</dbReference>
<sequence length="212" mass="23209">MNIPYGKIAIYCLTFMGYIYSGYGSGLLGTLRDAIISAETVFGDVLQNIVKVAQNFQTFKDIFDAAVEEECIFKCPSGAAPRPNRNHVPSADGCGALGVKISTDYLPFTAMQKCCNAHDICYDTCNKDKEACDVEFKRCLYKHCDSYSQSVGGQTMIKTCKSAAKMLFTGTLALGCKAYKDAQSKACYCPHSSGWKDKKYSKYTPGGDRGEL</sequence>
<evidence type="ECO:0000313" key="3">
    <source>
        <dbReference type="EMBL" id="KAF7280482.1"/>
    </source>
</evidence>
<dbReference type="Gene3D" id="1.20.90.10">
    <property type="entry name" value="Phospholipase A2 domain"/>
    <property type="match status" value="1"/>
</dbReference>
<comment type="caution">
    <text evidence="3">The sequence shown here is derived from an EMBL/GenBank/DDBJ whole genome shotgun (WGS) entry which is preliminary data.</text>
</comment>
<name>A0A834IVF5_RHYFE</name>
<evidence type="ECO:0000256" key="2">
    <source>
        <dbReference type="ARBA" id="ARBA00022525"/>
    </source>
</evidence>
<reference evidence="3" key="1">
    <citation type="submission" date="2020-08" db="EMBL/GenBank/DDBJ databases">
        <title>Genome sequencing and assembly of the red palm weevil Rhynchophorus ferrugineus.</title>
        <authorList>
            <person name="Dias G.B."/>
            <person name="Bergman C.M."/>
            <person name="Manee M."/>
        </authorList>
    </citation>
    <scope>NUCLEOTIDE SEQUENCE</scope>
    <source>
        <strain evidence="3">AA-2017</strain>
        <tissue evidence="3">Whole larva</tissue>
    </source>
</reference>
<dbReference type="Proteomes" id="UP000625711">
    <property type="component" value="Unassembled WGS sequence"/>
</dbReference>
<dbReference type="PANTHER" id="PTHR12824:SF8">
    <property type="entry name" value="GXIVSPLA2, ISOFORM A"/>
    <property type="match status" value="1"/>
</dbReference>
<keyword evidence="4" id="KW-1185">Reference proteome</keyword>
<dbReference type="OrthoDB" id="3935740at2759"/>
<protein>
    <recommendedName>
        <fullName evidence="5">Group XIIA secretory phospholipase A2</fullName>
    </recommendedName>
</protein>
<accession>A0A834IVF5</accession>
<dbReference type="InterPro" id="IPR033113">
    <property type="entry name" value="PLA2_histidine"/>
</dbReference>
<proteinExistence type="predicted"/>
<dbReference type="GO" id="GO:0005576">
    <property type="term" value="C:extracellular region"/>
    <property type="evidence" value="ECO:0007669"/>
    <property type="project" value="UniProtKB-SubCell"/>
</dbReference>
<dbReference type="AlphaFoldDB" id="A0A834IVF5"/>
<organism evidence="3 4">
    <name type="scientific">Rhynchophorus ferrugineus</name>
    <name type="common">Red palm weevil</name>
    <name type="synonym">Curculio ferrugineus</name>
    <dbReference type="NCBI Taxonomy" id="354439"/>
    <lineage>
        <taxon>Eukaryota</taxon>
        <taxon>Metazoa</taxon>
        <taxon>Ecdysozoa</taxon>
        <taxon>Arthropoda</taxon>
        <taxon>Hexapoda</taxon>
        <taxon>Insecta</taxon>
        <taxon>Pterygota</taxon>
        <taxon>Neoptera</taxon>
        <taxon>Endopterygota</taxon>
        <taxon>Coleoptera</taxon>
        <taxon>Polyphaga</taxon>
        <taxon>Cucujiformia</taxon>
        <taxon>Curculionidae</taxon>
        <taxon>Dryophthorinae</taxon>
        <taxon>Rhynchophorus</taxon>
    </lineage>
</organism>
<evidence type="ECO:0000256" key="1">
    <source>
        <dbReference type="ARBA" id="ARBA00004613"/>
    </source>
</evidence>
<dbReference type="EMBL" id="JAACXV010000291">
    <property type="protein sequence ID" value="KAF7280482.1"/>
    <property type="molecule type" value="Genomic_DNA"/>
</dbReference>
<dbReference type="GO" id="GO:0004623">
    <property type="term" value="F:phospholipase A2 activity"/>
    <property type="evidence" value="ECO:0007669"/>
    <property type="project" value="InterPro"/>
</dbReference>